<feature type="compositionally biased region" description="Acidic residues" evidence="1">
    <location>
        <begin position="250"/>
        <end position="262"/>
    </location>
</feature>
<proteinExistence type="predicted"/>
<dbReference type="GO" id="GO:0005829">
    <property type="term" value="C:cytosol"/>
    <property type="evidence" value="ECO:0007669"/>
    <property type="project" value="TreeGrafter"/>
</dbReference>
<feature type="compositionally biased region" description="Polar residues" evidence="1">
    <location>
        <begin position="229"/>
        <end position="245"/>
    </location>
</feature>
<organism evidence="3 4">
    <name type="scientific">Brettanomyces naardenensis</name>
    <name type="common">Yeast</name>
    <dbReference type="NCBI Taxonomy" id="13370"/>
    <lineage>
        <taxon>Eukaryota</taxon>
        <taxon>Fungi</taxon>
        <taxon>Dikarya</taxon>
        <taxon>Ascomycota</taxon>
        <taxon>Saccharomycotina</taxon>
        <taxon>Pichiomycetes</taxon>
        <taxon>Pichiales</taxon>
        <taxon>Pichiaceae</taxon>
        <taxon>Brettanomyces</taxon>
    </lineage>
</organism>
<dbReference type="AlphaFoldDB" id="A0A448YR21"/>
<protein>
    <submittedName>
        <fullName evidence="3">DEKNAAC104522</fullName>
    </submittedName>
</protein>
<evidence type="ECO:0000256" key="1">
    <source>
        <dbReference type="SAM" id="MobiDB-lite"/>
    </source>
</evidence>
<evidence type="ECO:0000313" key="4">
    <source>
        <dbReference type="Proteomes" id="UP000290900"/>
    </source>
</evidence>
<gene>
    <name evidence="3" type="ORF">BRENAR_LOCUS4093</name>
</gene>
<dbReference type="Proteomes" id="UP000290900">
    <property type="component" value="Unassembled WGS sequence"/>
</dbReference>
<reference evidence="3 4" key="1">
    <citation type="submission" date="2018-12" db="EMBL/GenBank/DDBJ databases">
        <authorList>
            <person name="Tiukova I."/>
            <person name="Dainat J."/>
        </authorList>
    </citation>
    <scope>NUCLEOTIDE SEQUENCE [LARGE SCALE GENOMIC DNA]</scope>
</reference>
<dbReference type="Pfam" id="PF08595">
    <property type="entry name" value="RXT2_N"/>
    <property type="match status" value="1"/>
</dbReference>
<feature type="domain" description="Transcriptional regulatory protein RXT2 N-terminal" evidence="2">
    <location>
        <begin position="53"/>
        <end position="201"/>
    </location>
</feature>
<evidence type="ECO:0000313" key="3">
    <source>
        <dbReference type="EMBL" id="VEU23362.1"/>
    </source>
</evidence>
<feature type="compositionally biased region" description="Polar residues" evidence="1">
    <location>
        <begin position="51"/>
        <end position="61"/>
    </location>
</feature>
<dbReference type="InterPro" id="IPR013904">
    <property type="entry name" value="RXT2_N"/>
</dbReference>
<dbReference type="STRING" id="13370.A0A448YR21"/>
<dbReference type="GO" id="GO:0033698">
    <property type="term" value="C:Rpd3L complex"/>
    <property type="evidence" value="ECO:0007669"/>
    <property type="project" value="TreeGrafter"/>
</dbReference>
<dbReference type="PANTHER" id="PTHR28232:SF1">
    <property type="entry name" value="TRANSCRIPTIONAL REGULATORY PROTEIN RXT2"/>
    <property type="match status" value="1"/>
</dbReference>
<dbReference type="InParanoid" id="A0A448YR21"/>
<dbReference type="FunCoup" id="A0A448YR21">
    <property type="interactions" value="150"/>
</dbReference>
<feature type="region of interest" description="Disordered" evidence="1">
    <location>
        <begin position="22"/>
        <end position="61"/>
    </location>
</feature>
<feature type="compositionally biased region" description="Basic and acidic residues" evidence="1">
    <location>
        <begin position="22"/>
        <end position="34"/>
    </location>
</feature>
<dbReference type="InterPro" id="IPR039602">
    <property type="entry name" value="Rxt2"/>
</dbReference>
<dbReference type="PANTHER" id="PTHR28232">
    <property type="entry name" value="TRANSCRIPTIONAL REGULATORY PROTEIN RXT2"/>
    <property type="match status" value="1"/>
</dbReference>
<name>A0A448YR21_BRENA</name>
<sequence length="365" mass="41364">MAPNNGAAAASKGLQEDVRRFQYDLESKRKDGPRFNEAPLLDREDEEFSAGGSNRGNKSLYNSDTVNVSRLNSSRDNLRLVRMQTIDQTKGQPVAKLVLQDKRISLDELVKNELDDEYGSISEGEDGDYDDDAQRILESIDLADILGPITSPSDVVSRKSISTIYRSNHLAELAEETIHIIEKEQDNVNQLSKLMNVFLGDDPSDVYADALGLQNYDHHLDLVEEMNNDSEQGQSKGETNANGEASTAEKDEDTTQDDEDDTINQKNSHVVSNEASNRLIDDPFFQLPQYKRDFNFGIRRKEDAEEARQLIQIALQRNEEFIRSLSSIRMGFIKAERLKDNIFRWCKELDEAHRHAQKEDGAVTH</sequence>
<feature type="region of interest" description="Disordered" evidence="1">
    <location>
        <begin position="228"/>
        <end position="270"/>
    </location>
</feature>
<evidence type="ECO:0000259" key="2">
    <source>
        <dbReference type="Pfam" id="PF08595"/>
    </source>
</evidence>
<keyword evidence="4" id="KW-1185">Reference proteome</keyword>
<dbReference type="OrthoDB" id="2405722at2759"/>
<dbReference type="EMBL" id="CAACVR010000045">
    <property type="protein sequence ID" value="VEU23362.1"/>
    <property type="molecule type" value="Genomic_DNA"/>
</dbReference>
<accession>A0A448YR21</accession>